<evidence type="ECO:0000256" key="4">
    <source>
        <dbReference type="ARBA" id="ARBA00022989"/>
    </source>
</evidence>
<comment type="similarity">
    <text evidence="2">Belongs to the major facilitator superfamily. MFSD6 family.</text>
</comment>
<keyword evidence="9" id="KW-1185">Reference proteome</keyword>
<accession>A0AAV1ZWR4</accession>
<evidence type="ECO:0000313" key="8">
    <source>
        <dbReference type="EMBL" id="CAL1274947.1"/>
    </source>
</evidence>
<feature type="transmembrane region" description="Helical" evidence="6">
    <location>
        <begin position="141"/>
        <end position="163"/>
    </location>
</feature>
<feature type="domain" description="Major facilitator superfamily associated" evidence="7">
    <location>
        <begin position="76"/>
        <end position="603"/>
    </location>
</feature>
<feature type="transmembrane region" description="Helical" evidence="6">
    <location>
        <begin position="106"/>
        <end position="129"/>
    </location>
</feature>
<dbReference type="GO" id="GO:0016020">
    <property type="term" value="C:membrane"/>
    <property type="evidence" value="ECO:0007669"/>
    <property type="project" value="UniProtKB-SubCell"/>
</dbReference>
<gene>
    <name evidence="8" type="ORF">LARSCL_LOCUS7804</name>
</gene>
<dbReference type="Gene3D" id="1.20.1250.20">
    <property type="entry name" value="MFS general substrate transporter like domains"/>
    <property type="match status" value="3"/>
</dbReference>
<sequence>MKQTLKHSINPYPRCSKIQNLTTDFLKKMDAETEETRESFLPEVNGDLNCTVSTEPNSKKEPQSVKRWWHIDKKMVRFKLHYFLLTGALGSVLPFIAVIAKNRIKLSATSFATVLVFEQFLFVFTKPVIGYITDYFNKLKVVLCIVAVGQGLFLFILLLLPAIPKEQTEIDHTMINNIHIQDVCSLCENFNNSTNSLKVSANSTDDLGSTNWLRWSSREDKTCHFFKDNSLNYSHYWFSDVAVPDECQATIANTSLKAGEKTVKLGAAENEISSHQPYISTFECPRMPNDSCALVVYDCVLCCNADGGCHYKVHPVNAKKLQTITSKITDFETYQFWVFALVFIILNACINAIFTLSDTACCESVQKNGADYGKQRLWGAVGWGLLAPIGGLLTDYTGDYIAVWIVFAILSIFMIWNILKLNLVKPHFSKDILKNVGTIMKEKEFLFFELGVFFNGIGLGFIWFYLMWFVTSIGGTRLVCGLTQTVQCFVGELPFMFFSGWMLKKMGYFNILTISLLAYCVRFFWYSFLDNPWLILPIEWTHGITYGVFYTSIATYAKMSAKPGTETTTQSVIFATYDGLGAGFGNVFAGLGFDYLGAHATFFYTGIFFGCCSVLSTFFTFFNRKKKKPETVEET</sequence>
<evidence type="ECO:0000256" key="6">
    <source>
        <dbReference type="SAM" id="Phobius"/>
    </source>
</evidence>
<keyword evidence="3 6" id="KW-0812">Transmembrane</keyword>
<reference evidence="8 9" key="1">
    <citation type="submission" date="2024-04" db="EMBL/GenBank/DDBJ databases">
        <authorList>
            <person name="Rising A."/>
            <person name="Reimegard J."/>
            <person name="Sonavane S."/>
            <person name="Akerstrom W."/>
            <person name="Nylinder S."/>
            <person name="Hedman E."/>
            <person name="Kallberg Y."/>
        </authorList>
    </citation>
    <scope>NUCLEOTIDE SEQUENCE [LARGE SCALE GENOMIC DNA]</scope>
</reference>
<dbReference type="PANTHER" id="PTHR16172:SF30">
    <property type="entry name" value="SUGAR BABY, ISOFORM C"/>
    <property type="match status" value="1"/>
</dbReference>
<proteinExistence type="inferred from homology"/>
<evidence type="ECO:0000259" key="7">
    <source>
        <dbReference type="Pfam" id="PF12832"/>
    </source>
</evidence>
<dbReference type="Pfam" id="PF12832">
    <property type="entry name" value="MFS_1_like"/>
    <property type="match status" value="1"/>
</dbReference>
<comment type="caution">
    <text evidence="8">The sequence shown here is derived from an EMBL/GenBank/DDBJ whole genome shotgun (WGS) entry which is preliminary data.</text>
</comment>
<dbReference type="Proteomes" id="UP001497382">
    <property type="component" value="Unassembled WGS sequence"/>
</dbReference>
<comment type="subcellular location">
    <subcellularLocation>
        <location evidence="1">Membrane</location>
        <topology evidence="1">Multi-pass membrane protein</topology>
    </subcellularLocation>
</comment>
<feature type="transmembrane region" description="Helical" evidence="6">
    <location>
        <begin position="334"/>
        <end position="356"/>
    </location>
</feature>
<feature type="transmembrane region" description="Helical" evidence="6">
    <location>
        <begin position="540"/>
        <end position="559"/>
    </location>
</feature>
<feature type="transmembrane region" description="Helical" evidence="6">
    <location>
        <begin position="508"/>
        <end position="528"/>
    </location>
</feature>
<dbReference type="AlphaFoldDB" id="A0AAV1ZWR4"/>
<evidence type="ECO:0000256" key="5">
    <source>
        <dbReference type="ARBA" id="ARBA00023136"/>
    </source>
</evidence>
<organism evidence="8 9">
    <name type="scientific">Larinioides sclopetarius</name>
    <dbReference type="NCBI Taxonomy" id="280406"/>
    <lineage>
        <taxon>Eukaryota</taxon>
        <taxon>Metazoa</taxon>
        <taxon>Ecdysozoa</taxon>
        <taxon>Arthropoda</taxon>
        <taxon>Chelicerata</taxon>
        <taxon>Arachnida</taxon>
        <taxon>Araneae</taxon>
        <taxon>Araneomorphae</taxon>
        <taxon>Entelegynae</taxon>
        <taxon>Araneoidea</taxon>
        <taxon>Araneidae</taxon>
        <taxon>Larinioides</taxon>
    </lineage>
</organism>
<dbReference type="SUPFAM" id="SSF103473">
    <property type="entry name" value="MFS general substrate transporter"/>
    <property type="match status" value="2"/>
</dbReference>
<dbReference type="InterPro" id="IPR036259">
    <property type="entry name" value="MFS_trans_sf"/>
</dbReference>
<feature type="transmembrane region" description="Helical" evidence="6">
    <location>
        <begin position="445"/>
        <end position="470"/>
    </location>
</feature>
<evidence type="ECO:0000256" key="1">
    <source>
        <dbReference type="ARBA" id="ARBA00004141"/>
    </source>
</evidence>
<dbReference type="EMBL" id="CAXIEN010000081">
    <property type="protein sequence ID" value="CAL1274947.1"/>
    <property type="molecule type" value="Genomic_DNA"/>
</dbReference>
<name>A0AAV1ZWR4_9ARAC</name>
<evidence type="ECO:0000256" key="2">
    <source>
        <dbReference type="ARBA" id="ARBA00005241"/>
    </source>
</evidence>
<feature type="transmembrane region" description="Helical" evidence="6">
    <location>
        <begin position="400"/>
        <end position="424"/>
    </location>
</feature>
<feature type="transmembrane region" description="Helical" evidence="6">
    <location>
        <begin position="602"/>
        <end position="622"/>
    </location>
</feature>
<feature type="transmembrane region" description="Helical" evidence="6">
    <location>
        <begin position="377"/>
        <end position="394"/>
    </location>
</feature>
<dbReference type="InterPro" id="IPR051717">
    <property type="entry name" value="MFS_MFSD6"/>
</dbReference>
<keyword evidence="5 6" id="KW-0472">Membrane</keyword>
<evidence type="ECO:0000313" key="9">
    <source>
        <dbReference type="Proteomes" id="UP001497382"/>
    </source>
</evidence>
<keyword evidence="4 6" id="KW-1133">Transmembrane helix</keyword>
<dbReference type="PANTHER" id="PTHR16172">
    <property type="entry name" value="MAJOR FACILITATOR SUPERFAMILY DOMAIN-CONTAINING PROTEIN 6-LIKE"/>
    <property type="match status" value="1"/>
</dbReference>
<dbReference type="InterPro" id="IPR024989">
    <property type="entry name" value="MFS_assoc_dom"/>
</dbReference>
<feature type="transmembrane region" description="Helical" evidence="6">
    <location>
        <begin position="80"/>
        <end position="100"/>
    </location>
</feature>
<protein>
    <recommendedName>
        <fullName evidence="7">Major facilitator superfamily associated domain-containing protein</fullName>
    </recommendedName>
</protein>
<evidence type="ECO:0000256" key="3">
    <source>
        <dbReference type="ARBA" id="ARBA00022692"/>
    </source>
</evidence>